<accession>A0AAV6X3K7</accession>
<evidence type="ECO:0000256" key="1">
    <source>
        <dbReference type="ARBA" id="ARBA00009614"/>
    </source>
</evidence>
<dbReference type="AlphaFoldDB" id="A0AAV6X3K7"/>
<dbReference type="Pfam" id="PF01471">
    <property type="entry name" value="PG_binding_1"/>
    <property type="match status" value="1"/>
</dbReference>
<keyword evidence="3 11" id="KW-0479">Metal-binding</keyword>
<gene>
    <name evidence="13" type="ORF">BUALT_Bualt10G0025200</name>
</gene>
<evidence type="ECO:0000256" key="10">
    <source>
        <dbReference type="PIRSR" id="PIRSR621190-1"/>
    </source>
</evidence>
<feature type="binding site" evidence="11">
    <location>
        <position position="276"/>
    </location>
    <ligand>
        <name>Zn(2+)</name>
        <dbReference type="ChEBI" id="CHEBI:29105"/>
        <label>2</label>
        <note>catalytic</note>
    </ligand>
</feature>
<comment type="cofactor">
    <cofactor evidence="11">
        <name>Zn(2+)</name>
        <dbReference type="ChEBI" id="CHEBI:29105"/>
    </cofactor>
    <text evidence="11">Binds 2 Zn(2+) ions per subunit.</text>
</comment>
<keyword evidence="14" id="KW-1185">Reference proteome</keyword>
<keyword evidence="9" id="KW-0325">Glycoprotein</keyword>
<comment type="similarity">
    <text evidence="1">Belongs to the peptidase M10A family. Matrix metalloproteinases (MMPs) subfamily.</text>
</comment>
<organism evidence="13 14">
    <name type="scientific">Buddleja alternifolia</name>
    <dbReference type="NCBI Taxonomy" id="168488"/>
    <lineage>
        <taxon>Eukaryota</taxon>
        <taxon>Viridiplantae</taxon>
        <taxon>Streptophyta</taxon>
        <taxon>Embryophyta</taxon>
        <taxon>Tracheophyta</taxon>
        <taxon>Spermatophyta</taxon>
        <taxon>Magnoliopsida</taxon>
        <taxon>eudicotyledons</taxon>
        <taxon>Gunneridae</taxon>
        <taxon>Pentapetalae</taxon>
        <taxon>asterids</taxon>
        <taxon>lamiids</taxon>
        <taxon>Lamiales</taxon>
        <taxon>Scrophulariaceae</taxon>
        <taxon>Buddlejeae</taxon>
        <taxon>Buddleja</taxon>
    </lineage>
</organism>
<dbReference type="GO" id="GO:0004222">
    <property type="term" value="F:metalloendopeptidase activity"/>
    <property type="evidence" value="ECO:0007669"/>
    <property type="project" value="InterPro"/>
</dbReference>
<dbReference type="Proteomes" id="UP000826271">
    <property type="component" value="Unassembled WGS sequence"/>
</dbReference>
<evidence type="ECO:0000256" key="5">
    <source>
        <dbReference type="ARBA" id="ARBA00022801"/>
    </source>
</evidence>
<feature type="binding site" evidence="11">
    <location>
        <position position="249"/>
    </location>
    <ligand>
        <name>Ca(2+)</name>
        <dbReference type="ChEBI" id="CHEBI:29108"/>
        <label>1</label>
    </ligand>
</feature>
<dbReference type="EMBL" id="WHWC01000010">
    <property type="protein sequence ID" value="KAG8374719.1"/>
    <property type="molecule type" value="Genomic_DNA"/>
</dbReference>
<proteinExistence type="inferred from homology"/>
<dbReference type="InterPro" id="IPR024079">
    <property type="entry name" value="MetalloPept_cat_dom_sf"/>
</dbReference>
<dbReference type="InterPro" id="IPR033739">
    <property type="entry name" value="M10A_MMP"/>
</dbReference>
<feature type="binding site" evidence="11">
    <location>
        <position position="246"/>
    </location>
    <ligand>
        <name>Ca(2+)</name>
        <dbReference type="ChEBI" id="CHEBI:29108"/>
        <label>3</label>
    </ligand>
</feature>
<feature type="binding site" evidence="11">
    <location>
        <position position="234"/>
    </location>
    <ligand>
        <name>Zn(2+)</name>
        <dbReference type="ChEBI" id="CHEBI:29105"/>
        <label>1</label>
    </ligand>
</feature>
<comment type="cofactor">
    <cofactor evidence="11">
        <name>Ca(2+)</name>
        <dbReference type="ChEBI" id="CHEBI:29108"/>
    </cofactor>
    <text evidence="11">Can bind about 5 Ca(2+) ions per subunit.</text>
</comment>
<dbReference type="GO" id="GO:0006508">
    <property type="term" value="P:proteolysis"/>
    <property type="evidence" value="ECO:0007669"/>
    <property type="project" value="UniProtKB-KW"/>
</dbReference>
<feature type="binding site" evidence="11">
    <location>
        <position position="219"/>
    </location>
    <ligand>
        <name>Zn(2+)</name>
        <dbReference type="ChEBI" id="CHEBI:29105"/>
        <label>1</label>
    </ligand>
</feature>
<evidence type="ECO:0000256" key="8">
    <source>
        <dbReference type="ARBA" id="ARBA00023145"/>
    </source>
</evidence>
<feature type="binding site" evidence="11">
    <location>
        <position position="290"/>
    </location>
    <ligand>
        <name>Zn(2+)</name>
        <dbReference type="ChEBI" id="CHEBI:29105"/>
        <label>2</label>
        <note>catalytic</note>
    </ligand>
</feature>
<dbReference type="PANTHER" id="PTHR10201:SF321">
    <property type="entry name" value="METALLOENDOPROTEINASE 4-MMP"/>
    <property type="match status" value="1"/>
</dbReference>
<evidence type="ECO:0000313" key="13">
    <source>
        <dbReference type="EMBL" id="KAG8374719.1"/>
    </source>
</evidence>
<comment type="caution">
    <text evidence="13">The sequence shown here is derived from an EMBL/GenBank/DDBJ whole genome shotgun (WGS) entry which is preliminary data.</text>
</comment>
<evidence type="ECO:0000256" key="4">
    <source>
        <dbReference type="ARBA" id="ARBA00022729"/>
    </source>
</evidence>
<evidence type="ECO:0000256" key="7">
    <source>
        <dbReference type="ARBA" id="ARBA00023049"/>
    </source>
</evidence>
<keyword evidence="8" id="KW-0865">Zymogen</keyword>
<dbReference type="SUPFAM" id="SSF47090">
    <property type="entry name" value="PGBD-like"/>
    <property type="match status" value="1"/>
</dbReference>
<reference evidence="13" key="1">
    <citation type="submission" date="2019-10" db="EMBL/GenBank/DDBJ databases">
        <authorList>
            <person name="Zhang R."/>
            <person name="Pan Y."/>
            <person name="Wang J."/>
            <person name="Ma R."/>
            <person name="Yu S."/>
        </authorList>
    </citation>
    <scope>NUCLEOTIDE SEQUENCE</scope>
    <source>
        <strain evidence="13">LA-IB0</strain>
        <tissue evidence="13">Leaf</tissue>
    </source>
</reference>
<dbReference type="FunFam" id="3.40.390.10:FF:000018">
    <property type="entry name" value="Metalloendoproteinase 1"/>
    <property type="match status" value="1"/>
</dbReference>
<feature type="domain" description="Peptidase metallopeptidase" evidence="12">
    <location>
        <begin position="151"/>
        <end position="317"/>
    </location>
</feature>
<keyword evidence="7" id="KW-0482">Metalloprotease</keyword>
<sequence length="403" mass="45447">MFPFFSYYTIPTFSPLIFFFLLSPPLFPATDLPYSLTELTDDIFPNNTWHGFMRFLDAGTGSQVEGMADLKRYFHRFGYLPQPKTANFTDSFDSEFKTALLSYQKNLGLSETGKLDYDTMTVIVSPRCGVTDSTTAAHRLKTTRRFAYFYGEPRWAPSRSMLTYAFSPSNMIDYVSQSDVEAAFRRAFSRWSAVIPVNFTEAGDYSSADIKIGWYRGDHGDGEAFDGVLGVLAHAFSPENGRFHLDAAERWAVDFSSEKSKAAVDLESVATHEIGHVLGLAHSSVKEAIMYPSLSPRTKKVDLRNDDVAGIQALYGSNPNYRYNSRLESDTTSSGWAMDLERRKGLMKSTAATMAIRQEQLHPQIQGVVQPFQPQQAIEVLVPRRRSESVQVHLRVIFNYIRG</sequence>
<dbReference type="GO" id="GO:0030574">
    <property type="term" value="P:collagen catabolic process"/>
    <property type="evidence" value="ECO:0007669"/>
    <property type="project" value="TreeGrafter"/>
</dbReference>
<feature type="binding site" evidence="11">
    <location>
        <position position="221"/>
    </location>
    <ligand>
        <name>Zn(2+)</name>
        <dbReference type="ChEBI" id="CHEBI:29105"/>
        <label>1</label>
    </ligand>
</feature>
<feature type="active site" evidence="10">
    <location>
        <position position="273"/>
    </location>
</feature>
<dbReference type="InterPro" id="IPR001818">
    <property type="entry name" value="Pept_M10_metallopeptidase"/>
</dbReference>
<keyword evidence="11" id="KW-0106">Calcium</keyword>
<feature type="binding site" evidence="11">
    <location>
        <position position="272"/>
    </location>
    <ligand>
        <name>Zn(2+)</name>
        <dbReference type="ChEBI" id="CHEBI:29105"/>
        <label>2</label>
        <note>catalytic</note>
    </ligand>
</feature>
<dbReference type="SMART" id="SM00235">
    <property type="entry name" value="ZnMc"/>
    <property type="match status" value="1"/>
</dbReference>
<evidence type="ECO:0000313" key="14">
    <source>
        <dbReference type="Proteomes" id="UP000826271"/>
    </source>
</evidence>
<dbReference type="InterPro" id="IPR036365">
    <property type="entry name" value="PGBD-like_sf"/>
</dbReference>
<evidence type="ECO:0000256" key="2">
    <source>
        <dbReference type="ARBA" id="ARBA00022670"/>
    </source>
</evidence>
<feature type="binding site" description="in inhibited form" evidence="11">
    <location>
        <position position="128"/>
    </location>
    <ligand>
        <name>Zn(2+)</name>
        <dbReference type="ChEBI" id="CHEBI:29105"/>
        <label>2</label>
        <note>catalytic</note>
    </ligand>
</feature>
<feature type="binding site" evidence="11">
    <location>
        <position position="244"/>
    </location>
    <ligand>
        <name>Zn(2+)</name>
        <dbReference type="ChEBI" id="CHEBI:29105"/>
        <label>1</label>
    </ligand>
</feature>
<evidence type="ECO:0000256" key="6">
    <source>
        <dbReference type="ARBA" id="ARBA00022833"/>
    </source>
</evidence>
<feature type="binding site" evidence="11">
    <location>
        <position position="282"/>
    </location>
    <ligand>
        <name>Zn(2+)</name>
        <dbReference type="ChEBI" id="CHEBI:29105"/>
        <label>2</label>
        <note>catalytic</note>
    </ligand>
</feature>
<dbReference type="GO" id="GO:0031012">
    <property type="term" value="C:extracellular matrix"/>
    <property type="evidence" value="ECO:0007669"/>
    <property type="project" value="InterPro"/>
</dbReference>
<feature type="binding site" evidence="11">
    <location>
        <position position="249"/>
    </location>
    <ligand>
        <name>Ca(2+)</name>
        <dbReference type="ChEBI" id="CHEBI:29108"/>
        <label>3</label>
    </ligand>
</feature>
<evidence type="ECO:0000259" key="12">
    <source>
        <dbReference type="SMART" id="SM00235"/>
    </source>
</evidence>
<feature type="binding site" evidence="11">
    <location>
        <position position="227"/>
    </location>
    <ligand>
        <name>Ca(2+)</name>
        <dbReference type="ChEBI" id="CHEBI:29108"/>
        <label>3</label>
    </ligand>
</feature>
<dbReference type="GO" id="GO:0030198">
    <property type="term" value="P:extracellular matrix organization"/>
    <property type="evidence" value="ECO:0007669"/>
    <property type="project" value="TreeGrafter"/>
</dbReference>
<dbReference type="Pfam" id="PF00413">
    <property type="entry name" value="Peptidase_M10"/>
    <property type="match status" value="1"/>
</dbReference>
<dbReference type="PRINTS" id="PR00138">
    <property type="entry name" value="MATRIXIN"/>
</dbReference>
<name>A0AAV6X3K7_9LAMI</name>
<evidence type="ECO:0000256" key="9">
    <source>
        <dbReference type="ARBA" id="ARBA00023180"/>
    </source>
</evidence>
<dbReference type="InterPro" id="IPR002477">
    <property type="entry name" value="Peptidoglycan-bd-like"/>
</dbReference>
<dbReference type="InterPro" id="IPR021190">
    <property type="entry name" value="Pept_M10A"/>
</dbReference>
<evidence type="ECO:0000256" key="11">
    <source>
        <dbReference type="PIRSR" id="PIRSR621190-2"/>
    </source>
</evidence>
<dbReference type="PANTHER" id="PTHR10201">
    <property type="entry name" value="MATRIX METALLOPROTEINASE"/>
    <property type="match status" value="1"/>
</dbReference>
<dbReference type="InterPro" id="IPR006026">
    <property type="entry name" value="Peptidase_Metallo"/>
</dbReference>
<keyword evidence="2" id="KW-0645">Protease</keyword>
<dbReference type="GO" id="GO:0008270">
    <property type="term" value="F:zinc ion binding"/>
    <property type="evidence" value="ECO:0007669"/>
    <property type="project" value="InterPro"/>
</dbReference>
<feature type="binding site" evidence="11">
    <location>
        <position position="226"/>
    </location>
    <ligand>
        <name>Ca(2+)</name>
        <dbReference type="ChEBI" id="CHEBI:29108"/>
        <label>3</label>
    </ligand>
</feature>
<protein>
    <recommendedName>
        <fullName evidence="12">Peptidase metallopeptidase domain-containing protein</fullName>
    </recommendedName>
</protein>
<evidence type="ECO:0000256" key="3">
    <source>
        <dbReference type="ARBA" id="ARBA00022723"/>
    </source>
</evidence>
<dbReference type="Gene3D" id="3.40.390.10">
    <property type="entry name" value="Collagenase (Catalytic Domain)"/>
    <property type="match status" value="1"/>
</dbReference>
<keyword evidence="6 11" id="KW-0862">Zinc</keyword>
<dbReference type="CDD" id="cd04278">
    <property type="entry name" value="ZnMc_MMP"/>
    <property type="match status" value="1"/>
</dbReference>
<dbReference type="SUPFAM" id="SSF55486">
    <property type="entry name" value="Metalloproteases ('zincins'), catalytic domain"/>
    <property type="match status" value="1"/>
</dbReference>
<keyword evidence="5" id="KW-0378">Hydrolase</keyword>
<keyword evidence="4" id="KW-0732">Signal</keyword>
<feature type="binding site" evidence="11">
    <location>
        <position position="209"/>
    </location>
    <ligand>
        <name>Ca(2+)</name>
        <dbReference type="ChEBI" id="CHEBI:29108"/>
        <label>2</label>
    </ligand>
</feature>